<feature type="compositionally biased region" description="Basic and acidic residues" evidence="1">
    <location>
        <begin position="83"/>
        <end position="99"/>
    </location>
</feature>
<feature type="compositionally biased region" description="Basic and acidic residues" evidence="1">
    <location>
        <begin position="46"/>
        <end position="66"/>
    </location>
</feature>
<dbReference type="EMBL" id="CP126663">
    <property type="protein sequence ID" value="WKA06395.1"/>
    <property type="molecule type" value="Genomic_DNA"/>
</dbReference>
<feature type="compositionally biased region" description="Polar residues" evidence="1">
    <location>
        <begin position="1"/>
        <end position="14"/>
    </location>
</feature>
<evidence type="ECO:0000256" key="1">
    <source>
        <dbReference type="SAM" id="MobiDB-lite"/>
    </source>
</evidence>
<name>A0ABY9DG46_VITVI</name>
<evidence type="ECO:0000313" key="2">
    <source>
        <dbReference type="EMBL" id="WKA06395.1"/>
    </source>
</evidence>
<reference evidence="2 3" key="1">
    <citation type="journal article" date="2023" name="Hortic Res">
        <title>The complete reference genome for grapevine (Vitis vinifera L.) genetics and breeding.</title>
        <authorList>
            <person name="Shi X."/>
            <person name="Cao S."/>
            <person name="Wang X."/>
            <person name="Huang S."/>
            <person name="Wang Y."/>
            <person name="Liu Z."/>
            <person name="Liu W."/>
            <person name="Leng X."/>
            <person name="Peng Y."/>
            <person name="Wang N."/>
            <person name="Wang Y."/>
            <person name="Ma Z."/>
            <person name="Xu X."/>
            <person name="Zhang F."/>
            <person name="Xue H."/>
            <person name="Zhong H."/>
            <person name="Wang Y."/>
            <person name="Zhang K."/>
            <person name="Velt A."/>
            <person name="Avia K."/>
            <person name="Holtgrawe D."/>
            <person name="Grimplet J."/>
            <person name="Matus J.T."/>
            <person name="Ware D."/>
            <person name="Wu X."/>
            <person name="Wang H."/>
            <person name="Liu C."/>
            <person name="Fang Y."/>
            <person name="Rustenholz C."/>
            <person name="Cheng Z."/>
            <person name="Xiao H."/>
            <person name="Zhou Y."/>
        </authorList>
    </citation>
    <scope>NUCLEOTIDE SEQUENCE [LARGE SCALE GENOMIC DNA]</scope>
    <source>
        <strain evidence="3">cv. Pinot noir / PN40024</strain>
        <tissue evidence="2">Leaf</tissue>
    </source>
</reference>
<feature type="region of interest" description="Disordered" evidence="1">
    <location>
        <begin position="1"/>
        <end position="99"/>
    </location>
</feature>
<organism evidence="2 3">
    <name type="scientific">Vitis vinifera</name>
    <name type="common">Grape</name>
    <dbReference type="NCBI Taxonomy" id="29760"/>
    <lineage>
        <taxon>Eukaryota</taxon>
        <taxon>Viridiplantae</taxon>
        <taxon>Streptophyta</taxon>
        <taxon>Embryophyta</taxon>
        <taxon>Tracheophyta</taxon>
        <taxon>Spermatophyta</taxon>
        <taxon>Magnoliopsida</taxon>
        <taxon>eudicotyledons</taxon>
        <taxon>Gunneridae</taxon>
        <taxon>Pentapetalae</taxon>
        <taxon>rosids</taxon>
        <taxon>Vitales</taxon>
        <taxon>Vitaceae</taxon>
        <taxon>Viteae</taxon>
        <taxon>Vitis</taxon>
    </lineage>
</organism>
<proteinExistence type="predicted"/>
<keyword evidence="3" id="KW-1185">Reference proteome</keyword>
<gene>
    <name evidence="2" type="ORF">VitviT2T_024296</name>
</gene>
<dbReference type="Proteomes" id="UP001227230">
    <property type="component" value="Chromosome 16"/>
</dbReference>
<sequence length="128" mass="14918">MQCSGIWTKASGSVQLGEESREQRQPTESNSSQIETKRMLQPSQQSEHHEYQCYENQPLRHRDRTYQKLRPVSKKTQSSSHPNTKDMEKEQHNLYEEDQTRLLPQLLEQAPALNAVKGQKEELIRANS</sequence>
<accession>A0ABY9DG46</accession>
<evidence type="ECO:0000313" key="3">
    <source>
        <dbReference type="Proteomes" id="UP001227230"/>
    </source>
</evidence>
<protein>
    <submittedName>
        <fullName evidence="2">Uncharacterized protein</fullName>
    </submittedName>
</protein>